<dbReference type="Gene3D" id="3.40.50.300">
    <property type="entry name" value="P-loop containing nucleotide triphosphate hydrolases"/>
    <property type="match status" value="1"/>
</dbReference>
<evidence type="ECO:0000259" key="4">
    <source>
        <dbReference type="Pfam" id="PF17289"/>
    </source>
</evidence>
<dbReference type="Pfam" id="PF17289">
    <property type="entry name" value="Terminase_6C"/>
    <property type="match status" value="1"/>
</dbReference>
<gene>
    <name evidence="5" type="ORF">NCTC11685_00097</name>
</gene>
<evidence type="ECO:0000313" key="6">
    <source>
        <dbReference type="Proteomes" id="UP000254863"/>
    </source>
</evidence>
<dbReference type="InterPro" id="IPR009057">
    <property type="entry name" value="Homeodomain-like_sf"/>
</dbReference>
<protein>
    <submittedName>
        <fullName evidence="5">Terminase, ATPase subunit</fullName>
    </submittedName>
</protein>
<dbReference type="Gene3D" id="1.10.10.60">
    <property type="entry name" value="Homeodomain-like"/>
    <property type="match status" value="1"/>
</dbReference>
<feature type="domain" description="Terminase large subunit gp17-like C-terminal" evidence="4">
    <location>
        <begin position="421"/>
        <end position="587"/>
    </location>
</feature>
<dbReference type="AlphaFoldDB" id="A0A7H4MYN4"/>
<evidence type="ECO:0000256" key="1">
    <source>
        <dbReference type="ARBA" id="ARBA00022612"/>
    </source>
</evidence>
<dbReference type="Gene3D" id="3.30.420.240">
    <property type="match status" value="1"/>
</dbReference>
<feature type="domain" description="Terminase ATPase subunit N-terminal" evidence="3">
    <location>
        <begin position="7"/>
        <end position="62"/>
    </location>
</feature>
<evidence type="ECO:0000313" key="5">
    <source>
        <dbReference type="EMBL" id="STV71165.1"/>
    </source>
</evidence>
<dbReference type="SUPFAM" id="SSF46689">
    <property type="entry name" value="Homeodomain-like"/>
    <property type="match status" value="1"/>
</dbReference>
<name>A0A7H4MYN4_9ENTR</name>
<accession>A0A7H4MYN4</accession>
<reference evidence="5 6" key="1">
    <citation type="submission" date="2018-06" db="EMBL/GenBank/DDBJ databases">
        <authorList>
            <consortium name="Pathogen Informatics"/>
            <person name="Doyle S."/>
        </authorList>
    </citation>
    <scope>NUCLEOTIDE SEQUENCE [LARGE SCALE GENOMIC DNA]</scope>
    <source>
        <strain evidence="5 6">NCTC11685</strain>
    </source>
</reference>
<dbReference type="InterPro" id="IPR027417">
    <property type="entry name" value="P-loop_NTPase"/>
</dbReference>
<proteinExistence type="predicted"/>
<evidence type="ECO:0000256" key="2">
    <source>
        <dbReference type="SAM" id="MobiDB-lite"/>
    </source>
</evidence>
<dbReference type="Proteomes" id="UP000254863">
    <property type="component" value="Unassembled WGS sequence"/>
</dbReference>
<dbReference type="Pfam" id="PF03237">
    <property type="entry name" value="Terminase_6N"/>
    <property type="match status" value="1"/>
</dbReference>
<dbReference type="Pfam" id="PF06056">
    <property type="entry name" value="Terminase_5"/>
    <property type="match status" value="1"/>
</dbReference>
<keyword evidence="1" id="KW-1188">Viral release from host cell</keyword>
<evidence type="ECO:0000259" key="3">
    <source>
        <dbReference type="Pfam" id="PF06056"/>
    </source>
</evidence>
<sequence length="606" mass="69853">MSRYPEEIKSAARSLYIKGFTPKEIAQELNIPQRTVYNWSNKYQWAKLIAYESMEEAITRRYNLLAQKNGKTELELVEMRDLVAQHVKIVGQRNKHAEKMAEIKARSDAANYDDSGETADRESGSGRKGRRKKNDVSHLTPEIFEEWAQAHLFEYQLYVREHKQEDWRFILKARQIGMTFYFAFEAFEDACLSGDNQVFFSASRAQAEIFQQYIIEIAEQHFGVRLSSTRNKIKLSNGAILRFLSTNASTAQGFNGHLYGDEIFWIPKFAKLHEVASAMTTQKRFRTTYFSTPSAKTHQAYPVWTGDHWKEDDNKRKVIPFPTDKSLQKAGQRCPDTLWRYVITMEMAVAGGLDTLVDIDRLKNRYSESAYNMLYMCVFVDSKDAVFKFSDLEKCAVDASRWADFNPKSSRPFGNREVWAGYDPARTGDNSTFVIIAPPLNEGERFRVLMIWHWRGLNFSYQAKQIQELKRIFNITHIGIDITGIGRNVYDMVSKFAPRETRPIHYSVDSKNQLVSKMIDTIEHKRIEWSKDAIDEITRDRAEIAPSFMAIRRTTTASGGQMTFVAERSEATGHADIFFAISHAMINEPIDHEFEGNSTWAFGKAA</sequence>
<dbReference type="RefSeq" id="WP_267649550.1">
    <property type="nucleotide sequence ID" value="NZ_JAPNME010000014.1"/>
</dbReference>
<dbReference type="InterPro" id="IPR035421">
    <property type="entry name" value="Terminase_6C"/>
</dbReference>
<dbReference type="InterPro" id="IPR010332">
    <property type="entry name" value="ATPase_terminase-su_N"/>
</dbReference>
<feature type="region of interest" description="Disordered" evidence="2">
    <location>
        <begin position="104"/>
        <end position="135"/>
    </location>
</feature>
<dbReference type="EMBL" id="UGMS01000001">
    <property type="protein sequence ID" value="STV71165.1"/>
    <property type="molecule type" value="Genomic_DNA"/>
</dbReference>
<organism evidence="5 6">
    <name type="scientific">Klebsiella michiganensis</name>
    <dbReference type="NCBI Taxonomy" id="1134687"/>
    <lineage>
        <taxon>Bacteria</taxon>
        <taxon>Pseudomonadati</taxon>
        <taxon>Pseudomonadota</taxon>
        <taxon>Gammaproteobacteria</taxon>
        <taxon>Enterobacterales</taxon>
        <taxon>Enterobacteriaceae</taxon>
        <taxon>Klebsiella/Raoultella group</taxon>
        <taxon>Klebsiella</taxon>
    </lineage>
</organism>
<comment type="caution">
    <text evidence="5">The sequence shown here is derived from an EMBL/GenBank/DDBJ whole genome shotgun (WGS) entry which is preliminary data.</text>
</comment>